<evidence type="ECO:0000256" key="1">
    <source>
        <dbReference type="SAM" id="Coils"/>
    </source>
</evidence>
<sequence>MQRFVTALAALLIAGSGTAMAQGMGQGMGQQQGQGGGAAQEAQKKVMELGQRLNQIEQKAIEANPELQEQREEFQDLLMETMKEQGAEPQKRIDRLEEIQPKLSEAQGEERRNLMQEFRQEQQSLMQAQRKAMQQEEVKQARQDLQENTFNAMKEENPETEQIIEDLRSAQQEAMNARGGMSGGGNRGGGMPGSGQQ</sequence>
<dbReference type="Proteomes" id="UP000198611">
    <property type="component" value="Unassembled WGS sequence"/>
</dbReference>
<evidence type="ECO:0008006" key="6">
    <source>
        <dbReference type="Google" id="ProtNLM"/>
    </source>
</evidence>
<feature type="compositionally biased region" description="Gly residues" evidence="2">
    <location>
        <begin position="180"/>
        <end position="197"/>
    </location>
</feature>
<dbReference type="AlphaFoldDB" id="A0A1I1SRZ7"/>
<evidence type="ECO:0000256" key="2">
    <source>
        <dbReference type="SAM" id="MobiDB-lite"/>
    </source>
</evidence>
<dbReference type="RefSeq" id="WP_093428410.1">
    <property type="nucleotide sequence ID" value="NZ_FOMJ01000005.1"/>
</dbReference>
<evidence type="ECO:0000313" key="4">
    <source>
        <dbReference type="EMBL" id="SFD49186.1"/>
    </source>
</evidence>
<feature type="signal peptide" evidence="3">
    <location>
        <begin position="1"/>
        <end position="21"/>
    </location>
</feature>
<evidence type="ECO:0000256" key="3">
    <source>
        <dbReference type="SAM" id="SignalP"/>
    </source>
</evidence>
<feature type="chain" id="PRO_5011686965" description="LTXXQ motif family protein" evidence="3">
    <location>
        <begin position="22"/>
        <end position="197"/>
    </location>
</feature>
<proteinExistence type="predicted"/>
<feature type="coiled-coil region" evidence="1">
    <location>
        <begin position="39"/>
        <end position="84"/>
    </location>
</feature>
<evidence type="ECO:0000313" key="5">
    <source>
        <dbReference type="Proteomes" id="UP000198611"/>
    </source>
</evidence>
<protein>
    <recommendedName>
        <fullName evidence="6">LTXXQ motif family protein</fullName>
    </recommendedName>
</protein>
<dbReference type="OrthoDB" id="5796184at2"/>
<dbReference type="EMBL" id="FOMJ01000005">
    <property type="protein sequence ID" value="SFD49186.1"/>
    <property type="molecule type" value="Genomic_DNA"/>
</dbReference>
<keyword evidence="5" id="KW-1185">Reference proteome</keyword>
<dbReference type="STRING" id="1123397.SAMN05660831_01774"/>
<keyword evidence="3" id="KW-0732">Signal</keyword>
<accession>A0A1I1SRZ7</accession>
<feature type="coiled-coil region" evidence="1">
    <location>
        <begin position="111"/>
        <end position="148"/>
    </location>
</feature>
<name>A0A1I1SRZ7_9GAMM</name>
<keyword evidence="1" id="KW-0175">Coiled coil</keyword>
<organism evidence="4 5">
    <name type="scientific">Thiohalospira halophila DSM 15071</name>
    <dbReference type="NCBI Taxonomy" id="1123397"/>
    <lineage>
        <taxon>Bacteria</taxon>
        <taxon>Pseudomonadati</taxon>
        <taxon>Pseudomonadota</taxon>
        <taxon>Gammaproteobacteria</taxon>
        <taxon>Thiohalospirales</taxon>
        <taxon>Thiohalospiraceae</taxon>
        <taxon>Thiohalospira</taxon>
    </lineage>
</organism>
<reference evidence="4 5" key="1">
    <citation type="submission" date="2016-10" db="EMBL/GenBank/DDBJ databases">
        <authorList>
            <person name="de Groot N.N."/>
        </authorList>
    </citation>
    <scope>NUCLEOTIDE SEQUENCE [LARGE SCALE GENOMIC DNA]</scope>
    <source>
        <strain evidence="4 5">HL3</strain>
    </source>
</reference>
<feature type="region of interest" description="Disordered" evidence="2">
    <location>
        <begin position="172"/>
        <end position="197"/>
    </location>
</feature>
<gene>
    <name evidence="4" type="ORF">SAMN05660831_01774</name>
</gene>